<dbReference type="OrthoDB" id="283424at2"/>
<name>A0A517VMG2_9PLAN</name>
<dbReference type="KEGG" id="gax:Pan161_58900"/>
<proteinExistence type="predicted"/>
<sequence length="85" mass="9089">MVTKTTEQLAGSDEDYGYKFGCDGLLSIKKAASILGIHANTVRRCCEDGRLRGGKFPVADGGETGNGKRVVCARSVLNLIERAKD</sequence>
<protein>
    <recommendedName>
        <fullName evidence="3">Helix-turn-helix domain protein</fullName>
    </recommendedName>
</protein>
<gene>
    <name evidence="1" type="ORF">Pan161_58900</name>
</gene>
<organism evidence="1 2">
    <name type="scientific">Gimesia algae</name>
    <dbReference type="NCBI Taxonomy" id="2527971"/>
    <lineage>
        <taxon>Bacteria</taxon>
        <taxon>Pseudomonadati</taxon>
        <taxon>Planctomycetota</taxon>
        <taxon>Planctomycetia</taxon>
        <taxon>Planctomycetales</taxon>
        <taxon>Planctomycetaceae</taxon>
        <taxon>Gimesia</taxon>
    </lineage>
</organism>
<dbReference type="Proteomes" id="UP000316855">
    <property type="component" value="Chromosome"/>
</dbReference>
<evidence type="ECO:0008006" key="3">
    <source>
        <dbReference type="Google" id="ProtNLM"/>
    </source>
</evidence>
<dbReference type="EMBL" id="CP036343">
    <property type="protein sequence ID" value="QDT94196.1"/>
    <property type="molecule type" value="Genomic_DNA"/>
</dbReference>
<accession>A0A517VMG2</accession>
<evidence type="ECO:0000313" key="2">
    <source>
        <dbReference type="Proteomes" id="UP000316855"/>
    </source>
</evidence>
<reference evidence="1 2" key="1">
    <citation type="submission" date="2019-02" db="EMBL/GenBank/DDBJ databases">
        <title>Deep-cultivation of Planctomycetes and their phenomic and genomic characterization uncovers novel biology.</title>
        <authorList>
            <person name="Wiegand S."/>
            <person name="Jogler M."/>
            <person name="Boedeker C."/>
            <person name="Pinto D."/>
            <person name="Vollmers J."/>
            <person name="Rivas-Marin E."/>
            <person name="Kohn T."/>
            <person name="Peeters S.H."/>
            <person name="Heuer A."/>
            <person name="Rast P."/>
            <person name="Oberbeckmann S."/>
            <person name="Bunk B."/>
            <person name="Jeske O."/>
            <person name="Meyerdierks A."/>
            <person name="Storesund J.E."/>
            <person name="Kallscheuer N."/>
            <person name="Luecker S."/>
            <person name="Lage O.M."/>
            <person name="Pohl T."/>
            <person name="Merkel B.J."/>
            <person name="Hornburger P."/>
            <person name="Mueller R.-W."/>
            <person name="Bruemmer F."/>
            <person name="Labrenz M."/>
            <person name="Spormann A.M."/>
            <person name="Op den Camp H."/>
            <person name="Overmann J."/>
            <person name="Amann R."/>
            <person name="Jetten M.S.M."/>
            <person name="Mascher T."/>
            <person name="Medema M.H."/>
            <person name="Devos D.P."/>
            <person name="Kaster A.-K."/>
            <person name="Ovreas L."/>
            <person name="Rohde M."/>
            <person name="Galperin M.Y."/>
            <person name="Jogler C."/>
        </authorList>
    </citation>
    <scope>NUCLEOTIDE SEQUENCE [LARGE SCALE GENOMIC DNA]</scope>
    <source>
        <strain evidence="1 2">Pan161</strain>
    </source>
</reference>
<dbReference type="RefSeq" id="WP_145232117.1">
    <property type="nucleotide sequence ID" value="NZ_CP036343.1"/>
</dbReference>
<dbReference type="AlphaFoldDB" id="A0A517VMG2"/>
<keyword evidence="2" id="KW-1185">Reference proteome</keyword>
<evidence type="ECO:0000313" key="1">
    <source>
        <dbReference type="EMBL" id="QDT94196.1"/>
    </source>
</evidence>